<accession>A0A2P2R1R6</accession>
<proteinExistence type="predicted"/>
<name>A0A2P2R1R6_RHIMU</name>
<dbReference type="EMBL" id="GGEC01092688">
    <property type="protein sequence ID" value="MBX73172.1"/>
    <property type="molecule type" value="Transcribed_RNA"/>
</dbReference>
<protein>
    <submittedName>
        <fullName evidence="1">Uncharacterized protein</fullName>
    </submittedName>
</protein>
<organism evidence="1">
    <name type="scientific">Rhizophora mucronata</name>
    <name type="common">Asiatic mangrove</name>
    <dbReference type="NCBI Taxonomy" id="61149"/>
    <lineage>
        <taxon>Eukaryota</taxon>
        <taxon>Viridiplantae</taxon>
        <taxon>Streptophyta</taxon>
        <taxon>Embryophyta</taxon>
        <taxon>Tracheophyta</taxon>
        <taxon>Spermatophyta</taxon>
        <taxon>Magnoliopsida</taxon>
        <taxon>eudicotyledons</taxon>
        <taxon>Gunneridae</taxon>
        <taxon>Pentapetalae</taxon>
        <taxon>rosids</taxon>
        <taxon>fabids</taxon>
        <taxon>Malpighiales</taxon>
        <taxon>Rhizophoraceae</taxon>
        <taxon>Rhizophora</taxon>
    </lineage>
</organism>
<evidence type="ECO:0000313" key="1">
    <source>
        <dbReference type="EMBL" id="MBX73172.1"/>
    </source>
</evidence>
<reference evidence="1" key="1">
    <citation type="submission" date="2018-02" db="EMBL/GenBank/DDBJ databases">
        <title>Rhizophora mucronata_Transcriptome.</title>
        <authorList>
            <person name="Meera S.P."/>
            <person name="Sreeshan A."/>
            <person name="Augustine A."/>
        </authorList>
    </citation>
    <scope>NUCLEOTIDE SEQUENCE</scope>
    <source>
        <tissue evidence="1">Leaf</tissue>
    </source>
</reference>
<dbReference type="AlphaFoldDB" id="A0A2P2R1R6"/>
<sequence>MALMQATQDPFFQRQGLYIQDSEFCIFRSSRWGRNTGVMVYRLARNYEPHH</sequence>